<dbReference type="Proteomes" id="UP001287356">
    <property type="component" value="Unassembled WGS sequence"/>
</dbReference>
<proteinExistence type="predicted"/>
<sequence length="159" mass="17304">MARLFLPTFLSLDGLMRQGLVLRGRSQPSFLHILPWSMLPSVVRSCCEGASPALFHPKRVPRSELTWPLGLGFLQDPTPLAAMAKASSVIAISATDGSPGVSGGSRLLPGRVPQPDWPTNRVPLFHSQSRAHKLATNVTQDAAAFVMRSQIPPRLLYRT</sequence>
<organism evidence="1 2">
    <name type="scientific">Lasiosphaeria ovina</name>
    <dbReference type="NCBI Taxonomy" id="92902"/>
    <lineage>
        <taxon>Eukaryota</taxon>
        <taxon>Fungi</taxon>
        <taxon>Dikarya</taxon>
        <taxon>Ascomycota</taxon>
        <taxon>Pezizomycotina</taxon>
        <taxon>Sordariomycetes</taxon>
        <taxon>Sordariomycetidae</taxon>
        <taxon>Sordariales</taxon>
        <taxon>Lasiosphaeriaceae</taxon>
        <taxon>Lasiosphaeria</taxon>
    </lineage>
</organism>
<reference evidence="1" key="1">
    <citation type="journal article" date="2023" name="Mol. Phylogenet. Evol.">
        <title>Genome-scale phylogeny and comparative genomics of the fungal order Sordariales.</title>
        <authorList>
            <person name="Hensen N."/>
            <person name="Bonometti L."/>
            <person name="Westerberg I."/>
            <person name="Brannstrom I.O."/>
            <person name="Guillou S."/>
            <person name="Cros-Aarteil S."/>
            <person name="Calhoun S."/>
            <person name="Haridas S."/>
            <person name="Kuo A."/>
            <person name="Mondo S."/>
            <person name="Pangilinan J."/>
            <person name="Riley R."/>
            <person name="LaButti K."/>
            <person name="Andreopoulos B."/>
            <person name="Lipzen A."/>
            <person name="Chen C."/>
            <person name="Yan M."/>
            <person name="Daum C."/>
            <person name="Ng V."/>
            <person name="Clum A."/>
            <person name="Steindorff A."/>
            <person name="Ohm R.A."/>
            <person name="Martin F."/>
            <person name="Silar P."/>
            <person name="Natvig D.O."/>
            <person name="Lalanne C."/>
            <person name="Gautier V."/>
            <person name="Ament-Velasquez S.L."/>
            <person name="Kruys A."/>
            <person name="Hutchinson M.I."/>
            <person name="Powell A.J."/>
            <person name="Barry K."/>
            <person name="Miller A.N."/>
            <person name="Grigoriev I.V."/>
            <person name="Debuchy R."/>
            <person name="Gladieux P."/>
            <person name="Hiltunen Thoren M."/>
            <person name="Johannesson H."/>
        </authorList>
    </citation>
    <scope>NUCLEOTIDE SEQUENCE</scope>
    <source>
        <strain evidence="1">CBS 958.72</strain>
    </source>
</reference>
<evidence type="ECO:0000313" key="1">
    <source>
        <dbReference type="EMBL" id="KAK3373166.1"/>
    </source>
</evidence>
<accession>A0AAE0N733</accession>
<protein>
    <submittedName>
        <fullName evidence="1">Uncharacterized protein</fullName>
    </submittedName>
</protein>
<gene>
    <name evidence="1" type="ORF">B0T24DRAFT_251702</name>
</gene>
<evidence type="ECO:0000313" key="2">
    <source>
        <dbReference type="Proteomes" id="UP001287356"/>
    </source>
</evidence>
<reference evidence="1" key="2">
    <citation type="submission" date="2023-06" db="EMBL/GenBank/DDBJ databases">
        <authorList>
            <consortium name="Lawrence Berkeley National Laboratory"/>
            <person name="Haridas S."/>
            <person name="Hensen N."/>
            <person name="Bonometti L."/>
            <person name="Westerberg I."/>
            <person name="Brannstrom I.O."/>
            <person name="Guillou S."/>
            <person name="Cros-Aarteil S."/>
            <person name="Calhoun S."/>
            <person name="Kuo A."/>
            <person name="Mondo S."/>
            <person name="Pangilinan J."/>
            <person name="Riley R."/>
            <person name="Labutti K."/>
            <person name="Andreopoulos B."/>
            <person name="Lipzen A."/>
            <person name="Chen C."/>
            <person name="Yanf M."/>
            <person name="Daum C."/>
            <person name="Ng V."/>
            <person name="Clum A."/>
            <person name="Steindorff A."/>
            <person name="Ohm R."/>
            <person name="Martin F."/>
            <person name="Silar P."/>
            <person name="Natvig D."/>
            <person name="Lalanne C."/>
            <person name="Gautier V."/>
            <person name="Ament-Velasquez S.L."/>
            <person name="Kruys A."/>
            <person name="Hutchinson M.I."/>
            <person name="Powell A.J."/>
            <person name="Barry K."/>
            <person name="Miller A.N."/>
            <person name="Grigoriev I.V."/>
            <person name="Debuchy R."/>
            <person name="Gladieux P."/>
            <person name="Thoren M.H."/>
            <person name="Johannesson H."/>
        </authorList>
    </citation>
    <scope>NUCLEOTIDE SEQUENCE</scope>
    <source>
        <strain evidence="1">CBS 958.72</strain>
    </source>
</reference>
<keyword evidence="2" id="KW-1185">Reference proteome</keyword>
<dbReference type="EMBL" id="JAULSN010000004">
    <property type="protein sequence ID" value="KAK3373166.1"/>
    <property type="molecule type" value="Genomic_DNA"/>
</dbReference>
<comment type="caution">
    <text evidence="1">The sequence shown here is derived from an EMBL/GenBank/DDBJ whole genome shotgun (WGS) entry which is preliminary data.</text>
</comment>
<name>A0AAE0N733_9PEZI</name>
<dbReference type="AlphaFoldDB" id="A0AAE0N733"/>